<sequence length="754" mass="84697">MPRKKNEQTLDSKFKVIDGRRYQALDDSNYFLPNDENEEERLDVQHIVMKQAFDGNFSAPVDQLLRKGARVLDVCCGSCVWTLELAKEYPNSYFIGIDIAPVVLPVEKPSNLEFVEYNVLDGLPFDDNSFDYVFARYCLAVYTRSQWTKLAIPEYTRITKPGGWVEMMEIDLIRGGDKCENVTRLNNAWIALAESKNFVVIPAFEIRGFLEQSGCYTNIDHKEVPVPVGPKGDKYAEMAIRNFRDLWSGLKYPYVAVMQITGEHYDAILESAIKELIEYGIFWKNVRAWGQKKDYTRSTTESQDKPILTELIYGRTRIFTALAPASTHSPTSSKSTPQASSSPLLWQWEPQKSNSGVPEVRSPVSSFIGSIKQSLSAMFLPVGYPETVHECYAKFHIWLAAETFIGSSTGVLCSQAMLSSLGLGQAEAAAGAVAIQWVLKDGFGEIGKLFFIKRFAYSFDSHPKTWRMISETFAVVGYFLQLCTCIAKPSLFLPLASLGNAFESIQYSIFGATHMAFTRNFALSGNIGDIVAKDDAQMSFAHLLGMLCGVGLITISHDPAFLFSCFAVLVPANLYATLSLLKAAQFEILNQAKLSLIAKQYIDTGEVPTMDELKDREIGFGEWIKPGKSPIGVKVRLGGPASDAFRRSGDIQRSLSVLSNENYLFNYHQKRNVIDILYHSDAESNDIIKSVLHVLKFYDSLAAKVLANKEKIDDERFVKLVHESHGWTNENFGKFVADLDDKDWQSDVVFWKDR</sequence>
<dbReference type="Pfam" id="PF04884">
    <property type="entry name" value="UVB_sens_prot"/>
    <property type="match status" value="1"/>
</dbReference>
<comment type="caution">
    <text evidence="9">The sequence shown here is derived from an EMBL/GenBank/DDBJ whole genome shotgun (WGS) entry which is preliminary data.</text>
</comment>
<dbReference type="AlphaFoldDB" id="A0A9N9CLD4"/>
<dbReference type="SUPFAM" id="SSF53335">
    <property type="entry name" value="S-adenosyl-L-methionine-dependent methyltransferases"/>
    <property type="match status" value="1"/>
</dbReference>
<proteinExistence type="inferred from homology"/>
<evidence type="ECO:0000256" key="1">
    <source>
        <dbReference type="ARBA" id="ARBA00004370"/>
    </source>
</evidence>
<feature type="domain" description="Protein root UVB sensitive/RUS" evidence="6">
    <location>
        <begin position="370"/>
        <end position="604"/>
    </location>
</feature>
<evidence type="ECO:0000256" key="2">
    <source>
        <dbReference type="ARBA" id="ARBA00007558"/>
    </source>
</evidence>
<dbReference type="InterPro" id="IPR006968">
    <property type="entry name" value="RUS_fam"/>
</dbReference>
<dbReference type="InterPro" id="IPR041698">
    <property type="entry name" value="Methyltransf_25"/>
</dbReference>
<evidence type="ECO:0000259" key="7">
    <source>
        <dbReference type="Pfam" id="PF13649"/>
    </source>
</evidence>
<gene>
    <name evidence="9" type="ORF">PBRASI_LOCUS7877</name>
</gene>
<feature type="domain" description="Root UVB sensitive protein C-terminal" evidence="8">
    <location>
        <begin position="633"/>
        <end position="747"/>
    </location>
</feature>
<evidence type="ECO:0000313" key="10">
    <source>
        <dbReference type="Proteomes" id="UP000789739"/>
    </source>
</evidence>
<dbReference type="Gene3D" id="3.40.50.150">
    <property type="entry name" value="Vaccinia Virus protein VP39"/>
    <property type="match status" value="1"/>
</dbReference>
<evidence type="ECO:0000313" key="9">
    <source>
        <dbReference type="EMBL" id="CAG8605487.1"/>
    </source>
</evidence>
<reference evidence="9" key="1">
    <citation type="submission" date="2021-06" db="EMBL/GenBank/DDBJ databases">
        <authorList>
            <person name="Kallberg Y."/>
            <person name="Tangrot J."/>
            <person name="Rosling A."/>
        </authorList>
    </citation>
    <scope>NUCLEOTIDE SEQUENCE</scope>
    <source>
        <strain evidence="9">BR232B</strain>
    </source>
</reference>
<dbReference type="EMBL" id="CAJVPI010001295">
    <property type="protein sequence ID" value="CAG8605487.1"/>
    <property type="molecule type" value="Genomic_DNA"/>
</dbReference>
<feature type="domain" description="Methyltransferase" evidence="7">
    <location>
        <begin position="71"/>
        <end position="163"/>
    </location>
</feature>
<dbReference type="CDD" id="cd02440">
    <property type="entry name" value="AdoMet_MTases"/>
    <property type="match status" value="1"/>
</dbReference>
<keyword evidence="5" id="KW-0472">Membrane</keyword>
<evidence type="ECO:0000256" key="4">
    <source>
        <dbReference type="ARBA" id="ARBA00022989"/>
    </source>
</evidence>
<keyword evidence="4" id="KW-1133">Transmembrane helix</keyword>
<keyword evidence="10" id="KW-1185">Reference proteome</keyword>
<evidence type="ECO:0000259" key="6">
    <source>
        <dbReference type="Pfam" id="PF04884"/>
    </source>
</evidence>
<evidence type="ECO:0000256" key="5">
    <source>
        <dbReference type="ARBA" id="ARBA00023136"/>
    </source>
</evidence>
<dbReference type="PANTHER" id="PTHR12770">
    <property type="entry name" value="RUS1 FAMILY PROTEIN C16ORF58"/>
    <property type="match status" value="1"/>
</dbReference>
<evidence type="ECO:0000256" key="3">
    <source>
        <dbReference type="ARBA" id="ARBA00022692"/>
    </source>
</evidence>
<dbReference type="Pfam" id="PF13649">
    <property type="entry name" value="Methyltransf_25"/>
    <property type="match status" value="1"/>
</dbReference>
<dbReference type="InterPro" id="IPR055412">
    <property type="entry name" value="UVB_sens_C"/>
</dbReference>
<comment type="subcellular location">
    <subcellularLocation>
        <location evidence="1">Membrane</location>
    </subcellularLocation>
</comment>
<dbReference type="Proteomes" id="UP000789739">
    <property type="component" value="Unassembled WGS sequence"/>
</dbReference>
<dbReference type="InterPro" id="IPR054549">
    <property type="entry name" value="UVB_sens_RUS_dom"/>
</dbReference>
<dbReference type="GO" id="GO:0016020">
    <property type="term" value="C:membrane"/>
    <property type="evidence" value="ECO:0007669"/>
    <property type="project" value="UniProtKB-SubCell"/>
</dbReference>
<protein>
    <submittedName>
        <fullName evidence="9">4774_t:CDS:1</fullName>
    </submittedName>
</protein>
<dbReference type="Pfam" id="PF24160">
    <property type="entry name" value="UVB_sens_C"/>
    <property type="match status" value="1"/>
</dbReference>
<dbReference type="InterPro" id="IPR029063">
    <property type="entry name" value="SAM-dependent_MTases_sf"/>
</dbReference>
<comment type="similarity">
    <text evidence="2">Belongs to the RUS1 family.</text>
</comment>
<dbReference type="OrthoDB" id="19606at2759"/>
<keyword evidence="3" id="KW-0812">Transmembrane</keyword>
<name>A0A9N9CLD4_9GLOM</name>
<accession>A0A9N9CLD4</accession>
<evidence type="ECO:0000259" key="8">
    <source>
        <dbReference type="Pfam" id="PF24160"/>
    </source>
</evidence>
<organism evidence="9 10">
    <name type="scientific">Paraglomus brasilianum</name>
    <dbReference type="NCBI Taxonomy" id="144538"/>
    <lineage>
        <taxon>Eukaryota</taxon>
        <taxon>Fungi</taxon>
        <taxon>Fungi incertae sedis</taxon>
        <taxon>Mucoromycota</taxon>
        <taxon>Glomeromycotina</taxon>
        <taxon>Glomeromycetes</taxon>
        <taxon>Paraglomerales</taxon>
        <taxon>Paraglomeraceae</taxon>
        <taxon>Paraglomus</taxon>
    </lineage>
</organism>
<dbReference type="PANTHER" id="PTHR12770:SF31">
    <property type="entry name" value="RUS FAMILY MEMBER 1"/>
    <property type="match status" value="1"/>
</dbReference>